<dbReference type="Pfam" id="PF13593">
    <property type="entry name" value="SBF_like"/>
    <property type="match status" value="1"/>
</dbReference>
<evidence type="ECO:0000256" key="1">
    <source>
        <dbReference type="SAM" id="Phobius"/>
    </source>
</evidence>
<dbReference type="PANTHER" id="PTHR18640:SF5">
    <property type="entry name" value="SODIUM_BILE ACID COTRANSPORTER 7"/>
    <property type="match status" value="1"/>
</dbReference>
<feature type="transmembrane region" description="Helical" evidence="1">
    <location>
        <begin position="127"/>
        <end position="150"/>
    </location>
</feature>
<feature type="transmembrane region" description="Helical" evidence="1">
    <location>
        <begin position="62"/>
        <end position="83"/>
    </location>
</feature>
<keyword evidence="1" id="KW-0812">Transmembrane</keyword>
<dbReference type="PANTHER" id="PTHR18640">
    <property type="entry name" value="SOLUTE CARRIER FAMILY 10 MEMBER 7"/>
    <property type="match status" value="1"/>
</dbReference>
<keyword evidence="3" id="KW-1185">Reference proteome</keyword>
<sequence length="317" mass="33776">MPKLDPFLMCLLGTVLLATVVPCYGVAVPFFNGLAVAVIGVMFFLQGARLDRRAILAGAAHWRLHLTIMVVTFVAFPLLGLGLRALGRPLMAPELWQGVLFLCCLPSTVQSSIAFTSIARGNVPAAVCSATASNIVGIFITPVLVGLILARHGGGGQNPAEIVYELLLPFIAGQVMQPFIGAWARRNKALLSLTDRGSILIVVYTAFSHAVIEGLWHTVPLASLGMLAIVDMAVLAIVLTLTALGSRWLGFNRADEITIVFCGSKKTLASGVPMANVLFPSASVGMIVLPLILYHQIQLFVCAVLARRFARSAPDHP</sequence>
<feature type="transmembrane region" description="Helical" evidence="1">
    <location>
        <begin position="222"/>
        <end position="244"/>
    </location>
</feature>
<gene>
    <name evidence="2" type="ORF">HUK82_05270</name>
</gene>
<comment type="caution">
    <text evidence="2">The sequence shown here is derived from an EMBL/GenBank/DDBJ whole genome shotgun (WGS) entry which is preliminary data.</text>
</comment>
<dbReference type="Gene3D" id="1.20.1530.20">
    <property type="match status" value="1"/>
</dbReference>
<evidence type="ECO:0000313" key="3">
    <source>
        <dbReference type="Proteomes" id="UP000585665"/>
    </source>
</evidence>
<accession>A0A850PAK0</accession>
<dbReference type="AlphaFoldDB" id="A0A850PAK0"/>
<feature type="transmembrane region" description="Helical" evidence="1">
    <location>
        <begin position="196"/>
        <end position="216"/>
    </location>
</feature>
<name>A0A850PAK0_9PROT</name>
<dbReference type="InterPro" id="IPR016833">
    <property type="entry name" value="Put_Na-Bile_cotransptr"/>
</dbReference>
<protein>
    <submittedName>
        <fullName evidence="2">Bile acid:sodium symporter</fullName>
    </submittedName>
</protein>
<dbReference type="PIRSF" id="PIRSF026166">
    <property type="entry name" value="UCP026166"/>
    <property type="match status" value="1"/>
</dbReference>
<feature type="transmembrane region" description="Helical" evidence="1">
    <location>
        <begin position="162"/>
        <end position="184"/>
    </location>
</feature>
<organism evidence="2 3">
    <name type="scientific">Ameyamaea chiangmaiensis</name>
    <dbReference type="NCBI Taxonomy" id="442969"/>
    <lineage>
        <taxon>Bacteria</taxon>
        <taxon>Pseudomonadati</taxon>
        <taxon>Pseudomonadota</taxon>
        <taxon>Alphaproteobacteria</taxon>
        <taxon>Acetobacterales</taxon>
        <taxon>Acetobacteraceae</taxon>
        <taxon>Ameyamaea</taxon>
    </lineage>
</organism>
<reference evidence="2 3" key="1">
    <citation type="submission" date="2020-06" db="EMBL/GenBank/DDBJ databases">
        <title>Description of novel acetic acid bacteria.</title>
        <authorList>
            <person name="Sombolestani A."/>
        </authorList>
    </citation>
    <scope>NUCLEOTIDE SEQUENCE [LARGE SCALE GENOMIC DNA]</scope>
    <source>
        <strain evidence="2 3">LMG 27010</strain>
    </source>
</reference>
<keyword evidence="1" id="KW-0472">Membrane</keyword>
<feature type="transmembrane region" description="Helical" evidence="1">
    <location>
        <begin position="33"/>
        <end position="50"/>
    </location>
</feature>
<feature type="transmembrane region" description="Helical" evidence="1">
    <location>
        <begin position="95"/>
        <end position="115"/>
    </location>
</feature>
<feature type="transmembrane region" description="Helical" evidence="1">
    <location>
        <begin position="274"/>
        <end position="294"/>
    </location>
</feature>
<dbReference type="EMBL" id="JABXXR010000023">
    <property type="protein sequence ID" value="NVN39973.1"/>
    <property type="molecule type" value="Genomic_DNA"/>
</dbReference>
<dbReference type="Proteomes" id="UP000585665">
    <property type="component" value="Unassembled WGS sequence"/>
</dbReference>
<proteinExistence type="predicted"/>
<keyword evidence="1" id="KW-1133">Transmembrane helix</keyword>
<dbReference type="RefSeq" id="WP_176612952.1">
    <property type="nucleotide sequence ID" value="NZ_JABXXR010000023.1"/>
</dbReference>
<dbReference type="InterPro" id="IPR038770">
    <property type="entry name" value="Na+/solute_symporter_sf"/>
</dbReference>
<evidence type="ECO:0000313" key="2">
    <source>
        <dbReference type="EMBL" id="NVN39973.1"/>
    </source>
</evidence>
<dbReference type="GO" id="GO:0005886">
    <property type="term" value="C:plasma membrane"/>
    <property type="evidence" value="ECO:0007669"/>
    <property type="project" value="TreeGrafter"/>
</dbReference>